<dbReference type="InterPro" id="IPR027417">
    <property type="entry name" value="P-loop_NTPase"/>
</dbReference>
<dbReference type="SUPFAM" id="SSF52540">
    <property type="entry name" value="P-loop containing nucleoside triphosphate hydrolases"/>
    <property type="match status" value="1"/>
</dbReference>
<dbReference type="AlphaFoldDB" id="A0A239LFZ3"/>
<dbReference type="PANTHER" id="PTHR13696">
    <property type="entry name" value="P-LOOP CONTAINING NUCLEOSIDE TRIPHOSPHATE HYDROLASE"/>
    <property type="match status" value="1"/>
</dbReference>
<keyword evidence="2" id="KW-1185">Reference proteome</keyword>
<dbReference type="InterPro" id="IPR017746">
    <property type="entry name" value="Cellulose_synthase_operon_BcsQ"/>
</dbReference>
<organism evidence="1 2">
    <name type="scientific">Pseudomonas japonica</name>
    <dbReference type="NCBI Taxonomy" id="256466"/>
    <lineage>
        <taxon>Bacteria</taxon>
        <taxon>Pseudomonadati</taxon>
        <taxon>Pseudomonadota</taxon>
        <taxon>Gammaproteobacteria</taxon>
        <taxon>Pseudomonadales</taxon>
        <taxon>Pseudomonadaceae</taxon>
        <taxon>Pseudomonas</taxon>
    </lineage>
</organism>
<dbReference type="CDD" id="cd02042">
    <property type="entry name" value="ParAB_family"/>
    <property type="match status" value="1"/>
</dbReference>
<reference evidence="2" key="1">
    <citation type="submission" date="2017-06" db="EMBL/GenBank/DDBJ databases">
        <authorList>
            <person name="Varghese N."/>
            <person name="Submissions S."/>
        </authorList>
    </citation>
    <scope>NUCLEOTIDE SEQUENCE [LARGE SCALE GENOMIC DNA]</scope>
    <source>
        <strain evidence="2">DSM 22348</strain>
    </source>
</reference>
<dbReference type="Gene3D" id="3.40.50.300">
    <property type="entry name" value="P-loop containing nucleotide triphosphate hydrolases"/>
    <property type="match status" value="1"/>
</dbReference>
<dbReference type="PANTHER" id="PTHR13696:SF52">
    <property type="entry name" value="PARA FAMILY PROTEIN CT_582"/>
    <property type="match status" value="1"/>
</dbReference>
<dbReference type="Pfam" id="PF06564">
    <property type="entry name" value="CBP_BcsQ"/>
    <property type="match status" value="1"/>
</dbReference>
<dbReference type="NCBIfam" id="TIGR03371">
    <property type="entry name" value="cellulose_yhjQ"/>
    <property type="match status" value="1"/>
</dbReference>
<dbReference type="InterPro" id="IPR050678">
    <property type="entry name" value="DNA_Partitioning_ATPase"/>
</dbReference>
<evidence type="ECO:0000313" key="1">
    <source>
        <dbReference type="EMBL" id="SNT29391.1"/>
    </source>
</evidence>
<dbReference type="OrthoDB" id="5288747at2"/>
<dbReference type="Proteomes" id="UP000198407">
    <property type="component" value="Unassembled WGS sequence"/>
</dbReference>
<protein>
    <submittedName>
        <fullName evidence="1">Cellulose synthase operon protein YhjQ</fullName>
    </submittedName>
</protein>
<sequence length="386" mass="41339">MSQADDIGKLFHRFGASADSYREINTEFEYFESAAPAAEPSSVKPVAINLVELKRAPAPSPATPAEVVAPAPRARLAEPAAVAVAVPVPVEAPAGSLRDRLQALARERRALAEEHNRRALDRALRTQSAQRPKARVIAVVSAKGGVGKSTLVASLGRLLKRSGGRTVLLDLDPQNALVSHLQVPRASAGINQARLDDGGWSEVCVQTVAGIDCLPFGPSNAADQRDFEAQLVANPAYLMEQLADLDLGKDDLLLIDTASGASPWLHQVLAIADQVLAVTLADAASYIVLDKLQSWLAALRPADCAFLVNQVDARNPLSQDMSEVLRQQLGSQWLAAIPLDHQLGEALAFDYDPFQQTDSPACQALRNVAEALAQRIEQHREETSAS</sequence>
<accession>A0A239LFZ3</accession>
<name>A0A239LFZ3_9PSED</name>
<dbReference type="EMBL" id="FZOL01000036">
    <property type="protein sequence ID" value="SNT29391.1"/>
    <property type="molecule type" value="Genomic_DNA"/>
</dbReference>
<dbReference type="STRING" id="1215104.GCA_000730585_00529"/>
<gene>
    <name evidence="1" type="ORF">SAMN05444352_1363</name>
</gene>
<proteinExistence type="predicted"/>
<evidence type="ECO:0000313" key="2">
    <source>
        <dbReference type="Proteomes" id="UP000198407"/>
    </source>
</evidence>